<dbReference type="RefSeq" id="WP_129019106.1">
    <property type="nucleotide sequence ID" value="NZ_SDDZ01000033.1"/>
</dbReference>
<keyword evidence="3" id="KW-1185">Reference proteome</keyword>
<name>A0A4Q0X8Q2_9FLAO</name>
<reference evidence="2 3" key="1">
    <citation type="submission" date="2019-01" db="EMBL/GenBank/DDBJ databases">
        <title>Genome sequence of the Antarctic species Gelidibacter gilvus ACAM 158(T).</title>
        <authorList>
            <person name="Bowman J.P."/>
        </authorList>
    </citation>
    <scope>NUCLEOTIDE SEQUENCE [LARGE SCALE GENOMIC DNA]</scope>
    <source>
        <strain evidence="2 3">IC158</strain>
    </source>
</reference>
<comment type="caution">
    <text evidence="2">The sequence shown here is derived from an EMBL/GenBank/DDBJ whole genome shotgun (WGS) entry which is preliminary data.</text>
</comment>
<keyword evidence="2" id="KW-0238">DNA-binding</keyword>
<dbReference type="AlphaFoldDB" id="A0A4Q0X8Q2"/>
<dbReference type="GO" id="GO:0003677">
    <property type="term" value="F:DNA binding"/>
    <property type="evidence" value="ECO:0007669"/>
    <property type="project" value="UniProtKB-KW"/>
</dbReference>
<protein>
    <submittedName>
        <fullName evidence="2">DNA-binding protein</fullName>
    </submittedName>
</protein>
<dbReference type="SUPFAM" id="SSF46955">
    <property type="entry name" value="Putative DNA-binding domain"/>
    <property type="match status" value="1"/>
</dbReference>
<organism evidence="2 3">
    <name type="scientific">Gelidibacter gilvus</name>
    <dbReference type="NCBI Taxonomy" id="59602"/>
    <lineage>
        <taxon>Bacteria</taxon>
        <taxon>Pseudomonadati</taxon>
        <taxon>Bacteroidota</taxon>
        <taxon>Flavobacteriia</taxon>
        <taxon>Flavobacteriales</taxon>
        <taxon>Flavobacteriaceae</taxon>
        <taxon>Gelidibacter</taxon>
    </lineage>
</organism>
<proteinExistence type="predicted"/>
<dbReference type="PANTHER" id="PTHR34585">
    <property type="match status" value="1"/>
</dbReference>
<dbReference type="PANTHER" id="PTHR34585:SF22">
    <property type="entry name" value="HELIX-TURN-HELIX DOMAIN-CONTAINING PROTEIN"/>
    <property type="match status" value="1"/>
</dbReference>
<gene>
    <name evidence="2" type="ORF">ESZ48_19155</name>
</gene>
<evidence type="ECO:0000313" key="3">
    <source>
        <dbReference type="Proteomes" id="UP000289792"/>
    </source>
</evidence>
<dbReference type="Proteomes" id="UP000289792">
    <property type="component" value="Unassembled WGS sequence"/>
</dbReference>
<dbReference type="EMBL" id="SDDZ01000033">
    <property type="protein sequence ID" value="RXJ43263.1"/>
    <property type="molecule type" value="Genomic_DNA"/>
</dbReference>
<accession>A0A4Q0X8Q2</accession>
<dbReference type="OrthoDB" id="1524679at2"/>
<dbReference type="InterPro" id="IPR041657">
    <property type="entry name" value="HTH_17"/>
</dbReference>
<evidence type="ECO:0000259" key="1">
    <source>
        <dbReference type="Pfam" id="PF12728"/>
    </source>
</evidence>
<dbReference type="Pfam" id="PF12728">
    <property type="entry name" value="HTH_17"/>
    <property type="match status" value="1"/>
</dbReference>
<evidence type="ECO:0000313" key="2">
    <source>
        <dbReference type="EMBL" id="RXJ43263.1"/>
    </source>
</evidence>
<dbReference type="InterPro" id="IPR009061">
    <property type="entry name" value="DNA-bd_dom_put_sf"/>
</dbReference>
<feature type="domain" description="Helix-turn-helix" evidence="1">
    <location>
        <begin position="39"/>
        <end position="85"/>
    </location>
</feature>
<sequence length="91" mass="10359">MATAIITTEDLYDFKMELISEFKKLLDHKKPEAPLTKKYLKSAEVMDLLKISPGTLQNLRVNGTLPFTKIGGTILYEYSEILRILNLNKVS</sequence>